<feature type="region of interest" description="Disordered" evidence="1">
    <location>
        <begin position="147"/>
        <end position="260"/>
    </location>
</feature>
<evidence type="ECO:0000313" key="3">
    <source>
        <dbReference type="EMBL" id="KAG2179270.1"/>
    </source>
</evidence>
<dbReference type="PROSITE" id="PS50003">
    <property type="entry name" value="PH_DOMAIN"/>
    <property type="match status" value="1"/>
</dbReference>
<evidence type="ECO:0000259" key="2">
    <source>
        <dbReference type="PROSITE" id="PS50003"/>
    </source>
</evidence>
<reference evidence="3" key="1">
    <citation type="submission" date="2020-12" db="EMBL/GenBank/DDBJ databases">
        <title>Metabolic potential, ecology and presence of endohyphal bacteria is reflected in genomic diversity of Mucoromycotina.</title>
        <authorList>
            <person name="Muszewska A."/>
            <person name="Okrasinska A."/>
            <person name="Steczkiewicz K."/>
            <person name="Drgas O."/>
            <person name="Orlowska M."/>
            <person name="Perlinska-Lenart U."/>
            <person name="Aleksandrzak-Piekarczyk T."/>
            <person name="Szatraj K."/>
            <person name="Zielenkiewicz U."/>
            <person name="Pilsyk S."/>
            <person name="Malc E."/>
            <person name="Mieczkowski P."/>
            <person name="Kruszewska J.S."/>
            <person name="Biernat P."/>
            <person name="Pawlowska J."/>
        </authorList>
    </citation>
    <scope>NUCLEOTIDE SEQUENCE</scope>
    <source>
        <strain evidence="3">WA0000067209</strain>
    </source>
</reference>
<dbReference type="EMBL" id="JAEPQZ010000007">
    <property type="protein sequence ID" value="KAG2179270.1"/>
    <property type="molecule type" value="Genomic_DNA"/>
</dbReference>
<dbReference type="AlphaFoldDB" id="A0A8H7UDS9"/>
<evidence type="ECO:0000313" key="4">
    <source>
        <dbReference type="Proteomes" id="UP000654370"/>
    </source>
</evidence>
<dbReference type="Pfam" id="PF00169">
    <property type="entry name" value="PH"/>
    <property type="match status" value="1"/>
</dbReference>
<feature type="compositionally biased region" description="Polar residues" evidence="1">
    <location>
        <begin position="158"/>
        <end position="173"/>
    </location>
</feature>
<dbReference type="OrthoDB" id="73680at2759"/>
<dbReference type="SMART" id="SM00233">
    <property type="entry name" value="PH"/>
    <property type="match status" value="1"/>
</dbReference>
<dbReference type="PANTHER" id="PTHR12752:SF9">
    <property type="entry name" value="KRAMER, ISOFORM I"/>
    <property type="match status" value="1"/>
</dbReference>
<keyword evidence="4" id="KW-1185">Reference proteome</keyword>
<dbReference type="Proteomes" id="UP000654370">
    <property type="component" value="Unassembled WGS sequence"/>
</dbReference>
<proteinExistence type="predicted"/>
<gene>
    <name evidence="3" type="ORF">INT43_002120</name>
</gene>
<feature type="region of interest" description="Disordered" evidence="1">
    <location>
        <begin position="278"/>
        <end position="329"/>
    </location>
</feature>
<feature type="compositionally biased region" description="Polar residues" evidence="1">
    <location>
        <begin position="225"/>
        <end position="235"/>
    </location>
</feature>
<dbReference type="PANTHER" id="PTHR12752">
    <property type="entry name" value="PHOSPHOINOSITOL 3-PHOSPHATE-BINDING PROTEIN"/>
    <property type="match status" value="1"/>
</dbReference>
<dbReference type="Gene3D" id="2.30.29.30">
    <property type="entry name" value="Pleckstrin-homology domain (PH domain)/Phosphotyrosine-binding domain (PTB)"/>
    <property type="match status" value="1"/>
</dbReference>
<protein>
    <recommendedName>
        <fullName evidence="2">PH domain-containing protein</fullName>
    </recommendedName>
</protein>
<evidence type="ECO:0000256" key="1">
    <source>
        <dbReference type="SAM" id="MobiDB-lite"/>
    </source>
</evidence>
<feature type="compositionally biased region" description="Polar residues" evidence="1">
    <location>
        <begin position="249"/>
        <end position="260"/>
    </location>
</feature>
<feature type="domain" description="PH" evidence="2">
    <location>
        <begin position="4"/>
        <end position="104"/>
    </location>
</feature>
<dbReference type="InterPro" id="IPR011993">
    <property type="entry name" value="PH-like_dom_sf"/>
</dbReference>
<organism evidence="3 4">
    <name type="scientific">Mortierella isabellina</name>
    <name type="common">Filamentous fungus</name>
    <name type="synonym">Umbelopsis isabellina</name>
    <dbReference type="NCBI Taxonomy" id="91625"/>
    <lineage>
        <taxon>Eukaryota</taxon>
        <taxon>Fungi</taxon>
        <taxon>Fungi incertae sedis</taxon>
        <taxon>Mucoromycota</taxon>
        <taxon>Mucoromycotina</taxon>
        <taxon>Umbelopsidomycetes</taxon>
        <taxon>Umbelopsidales</taxon>
        <taxon>Umbelopsidaceae</taxon>
        <taxon>Umbelopsis</taxon>
    </lineage>
</organism>
<feature type="compositionally biased region" description="Low complexity" evidence="1">
    <location>
        <begin position="181"/>
        <end position="209"/>
    </location>
</feature>
<accession>A0A8H7UDS9</accession>
<dbReference type="InterPro" id="IPR001849">
    <property type="entry name" value="PH_domain"/>
</dbReference>
<comment type="caution">
    <text evidence="3">The sequence shown here is derived from an EMBL/GenBank/DDBJ whole genome shotgun (WGS) entry which is preliminary data.</text>
</comment>
<name>A0A8H7UDS9_MORIS</name>
<sequence length="347" mass="38939">MARHYEPRGWLVKLSSGTLRKTWNRRYFVLSDCELRYYKQENDTHPAGMINLNDYHYAYPENLKKLPYAFSILSKDRTRRPYVLNAENTQDMMIWLESLRTIFKNRDSADRRATSNLSAHNTDMLDEMPDSVLDKWLYRLDLDDKPRSKDTDSIGPLSVSSWTEGMSTASAPHTSRRSTESLASSVQSDSASSVLSSSSSGTDMSQISSPTSPPLRKSMAKLPTQPASPTISQDTSRSRVRVNRYASKSVHTSSVSPPSMNTFLTQSPVASHMGSATNIDQNPFFNPRIPPRNRNRLPVNDKRSPPASPRTFLRPDPILPAGSSKVSDDSNLLVRQRSIVSAIDNIP</sequence>
<dbReference type="SUPFAM" id="SSF50729">
    <property type="entry name" value="PH domain-like"/>
    <property type="match status" value="1"/>
</dbReference>